<dbReference type="AlphaFoldDB" id="C7Q148"/>
<protein>
    <submittedName>
        <fullName evidence="2">Uncharacterized protein</fullName>
    </submittedName>
</protein>
<dbReference type="HOGENOM" id="CLU_2153803_0_0_11"/>
<dbReference type="InterPro" id="IPR011256">
    <property type="entry name" value="Reg_factor_effector_dom_sf"/>
</dbReference>
<evidence type="ECO:0000313" key="3">
    <source>
        <dbReference type="Proteomes" id="UP000000851"/>
    </source>
</evidence>
<name>C7Q148_CATAD</name>
<organism evidence="2 3">
    <name type="scientific">Catenulispora acidiphila (strain DSM 44928 / JCM 14897 / NBRC 102108 / NRRL B-24433 / ID139908)</name>
    <dbReference type="NCBI Taxonomy" id="479433"/>
    <lineage>
        <taxon>Bacteria</taxon>
        <taxon>Bacillati</taxon>
        <taxon>Actinomycetota</taxon>
        <taxon>Actinomycetes</taxon>
        <taxon>Catenulisporales</taxon>
        <taxon>Catenulisporaceae</taxon>
        <taxon>Catenulispora</taxon>
    </lineage>
</organism>
<dbReference type="Gene3D" id="3.20.80.10">
    <property type="entry name" value="Regulatory factor, effector binding domain"/>
    <property type="match status" value="1"/>
</dbReference>
<feature type="region of interest" description="Disordered" evidence="1">
    <location>
        <begin position="86"/>
        <end position="111"/>
    </location>
</feature>
<evidence type="ECO:0000256" key="1">
    <source>
        <dbReference type="SAM" id="MobiDB-lite"/>
    </source>
</evidence>
<dbReference type="EMBL" id="CP001700">
    <property type="protein sequence ID" value="ACU71723.1"/>
    <property type="molecule type" value="Genomic_DNA"/>
</dbReference>
<keyword evidence="3" id="KW-1185">Reference proteome</keyword>
<evidence type="ECO:0000313" key="2">
    <source>
        <dbReference type="EMBL" id="ACU71723.1"/>
    </source>
</evidence>
<dbReference type="STRING" id="479433.Caci_2813"/>
<dbReference type="RefSeq" id="WP_012787016.1">
    <property type="nucleotide sequence ID" value="NC_013131.1"/>
</dbReference>
<dbReference type="Proteomes" id="UP000000851">
    <property type="component" value="Chromosome"/>
</dbReference>
<dbReference type="KEGG" id="cai:Caci_2813"/>
<proteinExistence type="predicted"/>
<dbReference type="OrthoDB" id="64208at2"/>
<dbReference type="InParanoid" id="C7Q148"/>
<accession>C7Q148</accession>
<sequence>MPTKDREQPDGGLVADVLPAGRYVSVTHIRHPDERIDVTTGTLAWAQARGLAWDQHPSDTGDVWGGRLEVQHVGPLQGAELDKCESELRGSEGEEPAFGGAGSTTFASHRV</sequence>
<dbReference type="eggNOG" id="COG4978">
    <property type="taxonomic scope" value="Bacteria"/>
</dbReference>
<reference evidence="2 3" key="1">
    <citation type="journal article" date="2009" name="Stand. Genomic Sci.">
        <title>Complete genome sequence of Catenulispora acidiphila type strain (ID 139908).</title>
        <authorList>
            <person name="Copeland A."/>
            <person name="Lapidus A."/>
            <person name="Glavina Del Rio T."/>
            <person name="Nolan M."/>
            <person name="Lucas S."/>
            <person name="Chen F."/>
            <person name="Tice H."/>
            <person name="Cheng J.F."/>
            <person name="Bruce D."/>
            <person name="Goodwin L."/>
            <person name="Pitluck S."/>
            <person name="Mikhailova N."/>
            <person name="Pati A."/>
            <person name="Ivanova N."/>
            <person name="Mavromatis K."/>
            <person name="Chen A."/>
            <person name="Palaniappan K."/>
            <person name="Chain P."/>
            <person name="Land M."/>
            <person name="Hauser L."/>
            <person name="Chang Y.J."/>
            <person name="Jeffries C.D."/>
            <person name="Chertkov O."/>
            <person name="Brettin T."/>
            <person name="Detter J.C."/>
            <person name="Han C."/>
            <person name="Ali Z."/>
            <person name="Tindall B.J."/>
            <person name="Goker M."/>
            <person name="Bristow J."/>
            <person name="Eisen J.A."/>
            <person name="Markowitz V."/>
            <person name="Hugenholtz P."/>
            <person name="Kyrpides N.C."/>
            <person name="Klenk H.P."/>
        </authorList>
    </citation>
    <scope>NUCLEOTIDE SEQUENCE [LARGE SCALE GENOMIC DNA]</scope>
    <source>
        <strain evidence="3">DSM 44928 / JCM 14897 / NBRC 102108 / NRRL B-24433 / ID139908</strain>
    </source>
</reference>
<gene>
    <name evidence="2" type="ordered locus">Caci_2813</name>
</gene>